<gene>
    <name evidence="1" type="ORF">J5A65_01475</name>
</gene>
<evidence type="ECO:0000313" key="1">
    <source>
        <dbReference type="EMBL" id="QUC08449.1"/>
    </source>
</evidence>
<protein>
    <submittedName>
        <fullName evidence="1">Uncharacterized protein</fullName>
    </submittedName>
</protein>
<organism evidence="1 2">
    <name type="scientific">Arachnia rubra</name>
    <dbReference type="NCBI Taxonomy" id="1547448"/>
    <lineage>
        <taxon>Bacteria</taxon>
        <taxon>Bacillati</taxon>
        <taxon>Actinomycetota</taxon>
        <taxon>Actinomycetes</taxon>
        <taxon>Propionibacteriales</taxon>
        <taxon>Propionibacteriaceae</taxon>
        <taxon>Arachnia</taxon>
    </lineage>
</organism>
<proteinExistence type="predicted"/>
<name>A0ABX7Y6F1_9ACTN</name>
<sequence>MMGFLDWLGRKQPQPLDYATVDSVLKAEALAAEGKLAPLYLLPVRFGGQELPLNRVFVPAGIVERKDLCDEKVASLVSEHRADGYSCTPEYRDGSVIPFRLEGMATEEGVPVYSWSIDVW</sequence>
<dbReference type="EMBL" id="CP072384">
    <property type="protein sequence ID" value="QUC08449.1"/>
    <property type="molecule type" value="Genomic_DNA"/>
</dbReference>
<dbReference type="RefSeq" id="WP_212324379.1">
    <property type="nucleotide sequence ID" value="NZ_AP024463.1"/>
</dbReference>
<keyword evidence="2" id="KW-1185">Reference proteome</keyword>
<accession>A0ABX7Y6F1</accession>
<dbReference type="Proteomes" id="UP000678513">
    <property type="component" value="Chromosome"/>
</dbReference>
<reference evidence="1 2" key="1">
    <citation type="submission" date="2021-03" db="EMBL/GenBank/DDBJ databases">
        <title>Human Oral Microbial Genomes.</title>
        <authorList>
            <person name="Johnston C.D."/>
            <person name="Chen T."/>
            <person name="Dewhirst F.E."/>
        </authorList>
    </citation>
    <scope>NUCLEOTIDE SEQUENCE [LARGE SCALE GENOMIC DNA]</scope>
    <source>
        <strain evidence="1 2">DSMZ 100122</strain>
    </source>
</reference>
<evidence type="ECO:0000313" key="2">
    <source>
        <dbReference type="Proteomes" id="UP000678513"/>
    </source>
</evidence>